<dbReference type="EMBL" id="CP081303">
    <property type="protein sequence ID" value="QZE12908.1"/>
    <property type="molecule type" value="Genomic_DNA"/>
</dbReference>
<sequence>MRSKLLCFFLFAFMSLTSMAQTSKVVRGIVKTVSDEPLVGATVVELGTTNGVVTDVDGNFSLKIIHPNAQVEITYIGYEKQHFLVSKIDAPLDIVLKDSGVNLEEVTVQASISNRRTLRSTPVAVAHIDVEEKMLETGADNLTSVLSGSVEGLQVFQVNGKAGSGTKFNVRSSASFSTMKDPIVIIDGVRMITSNYSDVTSSQDAMSALNDLNMDDVASVEVMKGPSAAASYGAEASNGVIIVQTKRGKSEKMTINAKVTNVISKSADDYDYLVNADPINDFYGTGVGTNANVGVSGRTQGDLSYYASLNYRNNESYVPGNTDNRLGLRLNLGKRGDWYEWSVNSQYTNGKLSVPLTDQSKYSATWNLMKFVEPWPFLTEDAWNAIDINYDNDRYIGGAKLKLTPFKDFHIWGNVGYDQNNVFGTNLYPYGFEYGSISKGRKKESNHTTKSMNFEFGADYLWRVNDISNLQFSLVSQTNRYYDRVNTIDVQDFSAPGVDGIGTAGKVNGVSENVFEKRIQGYYGEVNYTYDDKLFLGAGLRRDQSNLIGENVASIWYPQVNGAYVFDDLRWADQLKVRSAYGESGRLPNPYDANSSYIGLQSPTGSAYDYYIKGNPDIKPERTRELELGFDWTLSKHRVGVTTYFQKTENSIIYTDLPPSEGWPTNNGKYAQNLGKIKGSGVELSYNGTLYESESNDLKIDFFANASYQTNEVLSTGGVVQNVWATTIREGLPVYAFYTSSNVATFDPVTKEYTGVASTDPEYLGKPTPDYTGSFGFNVKMFKKVTVSALFNYATGFQLYNVTQRNIARGTNDVDIAQNNYKPRVEAYNNMNQYAPGTPEYIHWANEYASNNGDERGDFIQDGDFLRLSALTVSYDMTSLLKNTLKTDTFKSARISFTGNNLFLWTKYKGSDPEIDASGGSSYSRSISYSGLDWTTVPRARTFTTTLSLTF</sequence>
<evidence type="ECO:0000313" key="1">
    <source>
        <dbReference type="EMBL" id="QZE12908.1"/>
    </source>
</evidence>
<gene>
    <name evidence="1" type="ORF">K4L44_09940</name>
</gene>
<proteinExistence type="predicted"/>
<keyword evidence="2" id="KW-1185">Reference proteome</keyword>
<reference evidence="1" key="1">
    <citation type="submission" date="2021-08" db="EMBL/GenBank/DDBJ databases">
        <title>Novel anaerobic bacterium isolated from sea squirt in East Sea, Republic of Korea.</title>
        <authorList>
            <person name="Nguyen T.H."/>
            <person name="Li Z."/>
            <person name="Lee Y.-J."/>
            <person name="Ko J."/>
            <person name="Kim S.-G."/>
        </authorList>
    </citation>
    <scope>NUCLEOTIDE SEQUENCE</scope>
    <source>
        <strain evidence="1">KCTC 25031</strain>
    </source>
</reference>
<organism evidence="1 2">
    <name type="scientific">Halosquirtibacter laminarini</name>
    <dbReference type="NCBI Taxonomy" id="3374600"/>
    <lineage>
        <taxon>Bacteria</taxon>
        <taxon>Pseudomonadati</taxon>
        <taxon>Bacteroidota</taxon>
        <taxon>Bacteroidia</taxon>
        <taxon>Marinilabiliales</taxon>
        <taxon>Prolixibacteraceae</taxon>
        <taxon>Halosquirtibacter</taxon>
    </lineage>
</organism>
<name>A0AC61NBS5_9BACT</name>
<protein>
    <submittedName>
        <fullName evidence="1">TonB-dependent receptor</fullName>
    </submittedName>
</protein>
<accession>A0AC61NBS5</accession>
<dbReference type="Proteomes" id="UP000826212">
    <property type="component" value="Chromosome"/>
</dbReference>
<evidence type="ECO:0000313" key="2">
    <source>
        <dbReference type="Proteomes" id="UP000826212"/>
    </source>
</evidence>
<keyword evidence="1" id="KW-0675">Receptor</keyword>